<evidence type="ECO:0000313" key="5">
    <source>
        <dbReference type="Proteomes" id="UP000528322"/>
    </source>
</evidence>
<proteinExistence type="predicted"/>
<dbReference type="PROSITE" id="PS50110">
    <property type="entry name" value="RESPONSE_REGULATORY"/>
    <property type="match status" value="1"/>
</dbReference>
<dbReference type="RefSeq" id="WP_183731279.1">
    <property type="nucleotide sequence ID" value="NZ_JACHID010000006.1"/>
</dbReference>
<evidence type="ECO:0000256" key="2">
    <source>
        <dbReference type="PROSITE-ProRule" id="PRU00169"/>
    </source>
</evidence>
<dbReference type="SUPFAM" id="SSF52172">
    <property type="entry name" value="CheY-like"/>
    <property type="match status" value="1"/>
</dbReference>
<dbReference type="PANTHER" id="PTHR44591:SF3">
    <property type="entry name" value="RESPONSE REGULATORY DOMAIN-CONTAINING PROTEIN"/>
    <property type="match status" value="1"/>
</dbReference>
<accession>A0A7W7Y4B4</accession>
<evidence type="ECO:0000256" key="1">
    <source>
        <dbReference type="ARBA" id="ARBA00022553"/>
    </source>
</evidence>
<name>A0A7W7Y4B4_9BACT</name>
<organism evidence="4 5">
    <name type="scientific">Desulfurispira natronophila</name>
    <dbReference type="NCBI Taxonomy" id="682562"/>
    <lineage>
        <taxon>Bacteria</taxon>
        <taxon>Pseudomonadati</taxon>
        <taxon>Chrysiogenota</taxon>
        <taxon>Chrysiogenia</taxon>
        <taxon>Chrysiogenales</taxon>
        <taxon>Chrysiogenaceae</taxon>
        <taxon>Desulfurispira</taxon>
    </lineage>
</organism>
<keyword evidence="1 2" id="KW-0597">Phosphoprotein</keyword>
<dbReference type="EMBL" id="JACHID010000006">
    <property type="protein sequence ID" value="MBB5021838.1"/>
    <property type="molecule type" value="Genomic_DNA"/>
</dbReference>
<dbReference type="SMART" id="SM00448">
    <property type="entry name" value="REC"/>
    <property type="match status" value="1"/>
</dbReference>
<dbReference type="InterPro" id="IPR050595">
    <property type="entry name" value="Bact_response_regulator"/>
</dbReference>
<feature type="modified residue" description="4-aspartylphosphate" evidence="2">
    <location>
        <position position="54"/>
    </location>
</feature>
<evidence type="ECO:0000259" key="3">
    <source>
        <dbReference type="PROSITE" id="PS50110"/>
    </source>
</evidence>
<feature type="domain" description="Response regulatory" evidence="3">
    <location>
        <begin position="5"/>
        <end position="118"/>
    </location>
</feature>
<gene>
    <name evidence="4" type="ORF">HNR37_001152</name>
</gene>
<dbReference type="AlphaFoldDB" id="A0A7W7Y4B4"/>
<evidence type="ECO:0000313" key="4">
    <source>
        <dbReference type="EMBL" id="MBB5021838.1"/>
    </source>
</evidence>
<dbReference type="GO" id="GO:0000160">
    <property type="term" value="P:phosphorelay signal transduction system"/>
    <property type="evidence" value="ECO:0007669"/>
    <property type="project" value="InterPro"/>
</dbReference>
<dbReference type="Gene3D" id="3.40.50.2300">
    <property type="match status" value="1"/>
</dbReference>
<dbReference type="InterPro" id="IPR011006">
    <property type="entry name" value="CheY-like_superfamily"/>
</dbReference>
<dbReference type="InterPro" id="IPR001789">
    <property type="entry name" value="Sig_transdc_resp-reg_receiver"/>
</dbReference>
<keyword evidence="5" id="KW-1185">Reference proteome</keyword>
<dbReference type="CDD" id="cd17536">
    <property type="entry name" value="REC_YesN-like"/>
    <property type="match status" value="1"/>
</dbReference>
<dbReference type="Pfam" id="PF00072">
    <property type="entry name" value="Response_reg"/>
    <property type="match status" value="1"/>
</dbReference>
<comment type="caution">
    <text evidence="4">The sequence shown here is derived from an EMBL/GenBank/DDBJ whole genome shotgun (WGS) entry which is preliminary data.</text>
</comment>
<dbReference type="Proteomes" id="UP000528322">
    <property type="component" value="Unassembled WGS sequence"/>
</dbReference>
<protein>
    <submittedName>
        <fullName evidence="4">CheY-like chemotaxis protein</fullName>
    </submittedName>
</protein>
<reference evidence="4 5" key="1">
    <citation type="submission" date="2020-08" db="EMBL/GenBank/DDBJ databases">
        <title>Genomic Encyclopedia of Type Strains, Phase IV (KMG-IV): sequencing the most valuable type-strain genomes for metagenomic binning, comparative biology and taxonomic classification.</title>
        <authorList>
            <person name="Goeker M."/>
        </authorList>
    </citation>
    <scope>NUCLEOTIDE SEQUENCE [LARGE SCALE GENOMIC DNA]</scope>
    <source>
        <strain evidence="4 5">DSM 22071</strain>
    </source>
</reference>
<dbReference type="PANTHER" id="PTHR44591">
    <property type="entry name" value="STRESS RESPONSE REGULATOR PROTEIN 1"/>
    <property type="match status" value="1"/>
</dbReference>
<sequence>MKNITILICEDEPMIREIMESFFSRRAGRVLVAVDGQQGLDLFESHQPDVVLTDLKMPAIDGIALARHIRSQGSTPVVMITAHSEKELMHEATLAGINDFLHKPIDLEEAERIVKRLIAG</sequence>